<dbReference type="HOGENOM" id="CLU_097119_0_0_9"/>
<name>N2ABK1_9FIRM</name>
<dbReference type="PATRIC" id="fig|1235802.3.peg.3830"/>
<comment type="caution">
    <text evidence="2">The sequence shown here is derived from an EMBL/GenBank/DDBJ whole genome shotgun (WGS) entry which is preliminary data.</text>
</comment>
<evidence type="ECO:0008006" key="4">
    <source>
        <dbReference type="Google" id="ProtNLM"/>
    </source>
</evidence>
<feature type="transmembrane region" description="Helical" evidence="1">
    <location>
        <begin position="36"/>
        <end position="61"/>
    </location>
</feature>
<proteinExistence type="predicted"/>
<accession>N2ABK1</accession>
<dbReference type="OrthoDB" id="2035468at2"/>
<dbReference type="EMBL" id="AQFT01000107">
    <property type="protein sequence ID" value="EMZ23455.1"/>
    <property type="molecule type" value="Genomic_DNA"/>
</dbReference>
<gene>
    <name evidence="2" type="ORF">C823_03627</name>
</gene>
<organism evidence="2 3">
    <name type="scientific">Eubacterium plexicaudatum ASF492</name>
    <dbReference type="NCBI Taxonomy" id="1235802"/>
    <lineage>
        <taxon>Bacteria</taxon>
        <taxon>Bacillati</taxon>
        <taxon>Bacillota</taxon>
        <taxon>Clostridia</taxon>
        <taxon>Eubacteriales</taxon>
        <taxon>Eubacteriaceae</taxon>
        <taxon>Eubacterium</taxon>
    </lineage>
</organism>
<evidence type="ECO:0000313" key="3">
    <source>
        <dbReference type="Proteomes" id="UP000012589"/>
    </source>
</evidence>
<dbReference type="AlphaFoldDB" id="N2ABK1"/>
<dbReference type="Proteomes" id="UP000012589">
    <property type="component" value="Unassembled WGS sequence"/>
</dbReference>
<sequence>MVNIKNQIDYELRNLKLSKDFQQAIMRCSIKPKRKTAWYTVAALLFCIIGSTTVWAGYVIYNSIHVNEKMLPPLQPMEKKSIQKLLVASNEFGYYAKDYSDYQELCEALGISLLHSDFSNDNPYMLISRETDNYHWNQIYSTAYIIGDVTNLSKIKSGTDSHYTFDAGQEYGSPIDLAIFIICSDEQLTDYSVDFLGDLEHVETYHSSQGYVVNIIQDTIPKENMYPGFKPNCRAVLVADGIQYKLSGHVTVEKMKEIVDSLHY</sequence>
<keyword evidence="3" id="KW-1185">Reference proteome</keyword>
<dbReference type="eggNOG" id="ENOG5032UPW">
    <property type="taxonomic scope" value="Bacteria"/>
</dbReference>
<protein>
    <recommendedName>
        <fullName evidence="4">DUF4367 domain-containing protein</fullName>
    </recommendedName>
</protein>
<keyword evidence="1" id="KW-1133">Transmembrane helix</keyword>
<dbReference type="STRING" id="1235802.C823_03627"/>
<evidence type="ECO:0000256" key="1">
    <source>
        <dbReference type="SAM" id="Phobius"/>
    </source>
</evidence>
<evidence type="ECO:0000313" key="2">
    <source>
        <dbReference type="EMBL" id="EMZ23455.1"/>
    </source>
</evidence>
<keyword evidence="1" id="KW-0812">Transmembrane</keyword>
<keyword evidence="1" id="KW-0472">Membrane</keyword>
<reference evidence="2 3" key="1">
    <citation type="journal article" date="2014" name="Genome Announc.">
        <title>Draft genome sequences of the altered schaedler flora, a defined bacterial community from gnotobiotic mice.</title>
        <authorList>
            <person name="Wannemuehler M.J."/>
            <person name="Overstreet A.M."/>
            <person name="Ward D.V."/>
            <person name="Phillips G.J."/>
        </authorList>
    </citation>
    <scope>NUCLEOTIDE SEQUENCE [LARGE SCALE GENOMIC DNA]</scope>
    <source>
        <strain evidence="2 3">ASF492</strain>
    </source>
</reference>